<feature type="region of interest" description="Disordered" evidence="6">
    <location>
        <begin position="1254"/>
        <end position="1276"/>
    </location>
</feature>
<dbReference type="InterPro" id="IPR013087">
    <property type="entry name" value="Znf_C2H2_type"/>
</dbReference>
<dbReference type="GO" id="GO:0005634">
    <property type="term" value="C:nucleus"/>
    <property type="evidence" value="ECO:0007669"/>
    <property type="project" value="TreeGrafter"/>
</dbReference>
<evidence type="ECO:0000256" key="3">
    <source>
        <dbReference type="ARBA" id="ARBA00022771"/>
    </source>
</evidence>
<dbReference type="EMBL" id="JAXCGZ010007775">
    <property type="protein sequence ID" value="KAK7078550.1"/>
    <property type="molecule type" value="Genomic_DNA"/>
</dbReference>
<proteinExistence type="predicted"/>
<dbReference type="PROSITE" id="PS00028">
    <property type="entry name" value="ZINC_FINGER_C2H2_1"/>
    <property type="match status" value="13"/>
</dbReference>
<dbReference type="GO" id="GO:0008270">
    <property type="term" value="F:zinc ion binding"/>
    <property type="evidence" value="ECO:0007669"/>
    <property type="project" value="UniProtKB-KW"/>
</dbReference>
<dbReference type="PANTHER" id="PTHR24379">
    <property type="entry name" value="KRAB AND ZINC FINGER DOMAIN-CONTAINING"/>
    <property type="match status" value="1"/>
</dbReference>
<reference evidence="8 9" key="1">
    <citation type="submission" date="2023-11" db="EMBL/GenBank/DDBJ databases">
        <title>Halocaridina rubra genome assembly.</title>
        <authorList>
            <person name="Smith C."/>
        </authorList>
    </citation>
    <scope>NUCLEOTIDE SEQUENCE [LARGE SCALE GENOMIC DNA]</scope>
    <source>
        <strain evidence="8">EP-1</strain>
        <tissue evidence="8">Whole</tissue>
    </source>
</reference>
<feature type="domain" description="C2H2-type" evidence="7">
    <location>
        <begin position="1428"/>
        <end position="1451"/>
    </location>
</feature>
<evidence type="ECO:0000313" key="9">
    <source>
        <dbReference type="Proteomes" id="UP001381693"/>
    </source>
</evidence>
<dbReference type="Proteomes" id="UP001381693">
    <property type="component" value="Unassembled WGS sequence"/>
</dbReference>
<evidence type="ECO:0000256" key="1">
    <source>
        <dbReference type="ARBA" id="ARBA00022723"/>
    </source>
</evidence>
<evidence type="ECO:0000256" key="4">
    <source>
        <dbReference type="ARBA" id="ARBA00022833"/>
    </source>
</evidence>
<evidence type="ECO:0000313" key="8">
    <source>
        <dbReference type="EMBL" id="KAK7078550.1"/>
    </source>
</evidence>
<feature type="domain" description="C2H2-type" evidence="7">
    <location>
        <begin position="737"/>
        <end position="765"/>
    </location>
</feature>
<dbReference type="SUPFAM" id="SSF57667">
    <property type="entry name" value="beta-beta-alpha zinc fingers"/>
    <property type="match status" value="5"/>
</dbReference>
<evidence type="ECO:0000256" key="6">
    <source>
        <dbReference type="SAM" id="MobiDB-lite"/>
    </source>
</evidence>
<evidence type="ECO:0000256" key="5">
    <source>
        <dbReference type="PROSITE-ProRule" id="PRU00042"/>
    </source>
</evidence>
<gene>
    <name evidence="8" type="ORF">SK128_028460</name>
</gene>
<comment type="caution">
    <text evidence="8">The sequence shown here is derived from an EMBL/GenBank/DDBJ whole genome shotgun (WGS) entry which is preliminary data.</text>
</comment>
<keyword evidence="4" id="KW-0862">Zinc</keyword>
<feature type="domain" description="C2H2-type" evidence="7">
    <location>
        <begin position="607"/>
        <end position="630"/>
    </location>
</feature>
<sequence>MNHPMTLHQEFSLLNTHLDNNQGNSLDVTDGGMAMLTTVGNRTFSQEVNHFDDAGSIDNHINTLDGKESDIIVQGSNMDDDDDASDLMTAVNELSKELERKPSPDCHLPNSLRSKASEMCISGNSVFAAKPNEKATDSVAYHKRCMEKQEVEIGTEASYSQKYVRIYDLEAPRGDSSIKSVVPPYNDGCLKHDEITSHMKEGIGATDYVINVNVSPEMQADFISSGRYSCEKGVATESNLIYQDCYTKNEFNQKQSSGVNISPHILPQHSSQECNLKQEHCVLQSCSTNMEREGKNLVACEETVIYVVRNDAPQSSHDDSIHSSDTSSIIKAECMKASFDQGLMTPFDTSTQTEGQCADNSNSTLSLSLPLVDVNVAVLEGSVLIRSSDDASVQVPAKLVYLPDEGNLESTEDVCAMLAPQLLEGGILYHGSNILILKNQSFLISVNVVLWKGMKHTQISIGSPTESMESYQMKGINFVMVTSHAEQRLAAASSSFQSLYENLPELSDSLIRNAPNSDEPGVFQCDKCDKSYKVRSSLNSHKVTHNAQKLFKCDECDKAFHYSTPLQIHKRIHTDERPYHCQSCSAAFRSKANLRCHERLHTGERPILCQDCGQGFKDYTSLKRHRSKSHNFVIVKCEECGQVCNSVEVLATHLLQEHNILYIEKFLYKCEKCSEILNTQKEYETHIHNHKISGTNSKGTFGKLSDYTYRCGICDMSCPNRSQMIFHIQVHAAVKKFVCRYCKNSFMYHFLLVKHIKQEHPDQCPWFCQHCDSNFKTAKLLGAHSCRTIMGNYSCPHCDFKTEIRHRLFRHIVKNHPNDKLPYHCEFCKSSFESTNKLRYHQKREHPEEMLTLSMQRDSSKRGSSLCEKNESFPLDMSQIEMSVEGKTVVYHIPDHLRDDESFKEKVNFKCYYCNAKFPVKNAMTRHILKEHPGEKAYKCLSCNIFLKTSTDSKNHTRKYHRLRETFGRDPLRNEKYLEKKLQWCKEYLEKADPKEKGRFRFHCRFCPMAYQKKRNLVIHYKKRHPTERWDYFPAKPFQALPKRKRELMFFHCGFNDTCNVFFDDESMIVEHLFNAHAIKKVDSKRYITKRTVVDVVHRGRIPRNVVGCSRKIKERAKHRPLSDWENEDVDDPIDGDTFIDGYDKDTKEIKDGKNDEKINNLHEKKYKSDPPSDMEIYSSTLLKSTVNIELKKGDIHSIRDVKKMLYRCGKCSTSFSSKVEYRDHSVKYRGIDCNSLVDVEVNKDVEEEVLNVNDDDASYQMPSESGDDRDDSDYDYKQRTRVKNKRFKKIKHECNRQEKPSKIPVESISISVIKSEDSVDTKILVIDNCDLKYDSLQSDVSNIVMQATHDTKTDKCKQLGLKGIIGKLTKEKLRFENTCQDYDEGIASSTSVSQETQSSKWINTQDFACGSIKEGYSKSKRYVINRLRCVLCCATFKTRAELSFHLRCDH</sequence>
<name>A0AAN9AAX3_HALRR</name>
<feature type="domain" description="C2H2-type" evidence="7">
    <location>
        <begin position="1002"/>
        <end position="1030"/>
    </location>
</feature>
<evidence type="ECO:0000259" key="7">
    <source>
        <dbReference type="PROSITE" id="PS50157"/>
    </source>
</evidence>
<dbReference type="GO" id="GO:0000977">
    <property type="term" value="F:RNA polymerase II transcription regulatory region sequence-specific DNA binding"/>
    <property type="evidence" value="ECO:0007669"/>
    <property type="project" value="TreeGrafter"/>
</dbReference>
<feature type="domain" description="C2H2-type" evidence="7">
    <location>
        <begin position="709"/>
        <end position="736"/>
    </location>
</feature>
<dbReference type="FunFam" id="3.30.160.60:FF:000005">
    <property type="entry name" value="Zinc finger protein 14 homolog"/>
    <property type="match status" value="1"/>
</dbReference>
<feature type="domain" description="C2H2-type" evidence="7">
    <location>
        <begin position="909"/>
        <end position="937"/>
    </location>
</feature>
<dbReference type="Gene3D" id="3.30.160.60">
    <property type="entry name" value="Classic Zinc Finger"/>
    <property type="match status" value="7"/>
</dbReference>
<keyword evidence="2" id="KW-0677">Repeat</keyword>
<accession>A0AAN9AAX3</accession>
<feature type="domain" description="C2H2-type" evidence="7">
    <location>
        <begin position="551"/>
        <end position="578"/>
    </location>
</feature>
<keyword evidence="3 5" id="KW-0863">Zinc-finger</keyword>
<protein>
    <recommendedName>
        <fullName evidence="7">C2H2-type domain-containing protein</fullName>
    </recommendedName>
</protein>
<dbReference type="PROSITE" id="PS50157">
    <property type="entry name" value="ZINC_FINGER_C2H2_2"/>
    <property type="match status" value="10"/>
</dbReference>
<feature type="domain" description="C2H2-type" evidence="7">
    <location>
        <begin position="823"/>
        <end position="851"/>
    </location>
</feature>
<dbReference type="GO" id="GO:0000981">
    <property type="term" value="F:DNA-binding transcription factor activity, RNA polymerase II-specific"/>
    <property type="evidence" value="ECO:0007669"/>
    <property type="project" value="TreeGrafter"/>
</dbReference>
<organism evidence="8 9">
    <name type="scientific">Halocaridina rubra</name>
    <name type="common">Hawaiian red shrimp</name>
    <dbReference type="NCBI Taxonomy" id="373956"/>
    <lineage>
        <taxon>Eukaryota</taxon>
        <taxon>Metazoa</taxon>
        <taxon>Ecdysozoa</taxon>
        <taxon>Arthropoda</taxon>
        <taxon>Crustacea</taxon>
        <taxon>Multicrustacea</taxon>
        <taxon>Malacostraca</taxon>
        <taxon>Eumalacostraca</taxon>
        <taxon>Eucarida</taxon>
        <taxon>Decapoda</taxon>
        <taxon>Pleocyemata</taxon>
        <taxon>Caridea</taxon>
        <taxon>Atyoidea</taxon>
        <taxon>Atyidae</taxon>
        <taxon>Halocaridina</taxon>
    </lineage>
</organism>
<keyword evidence="9" id="KW-1185">Reference proteome</keyword>
<feature type="domain" description="C2H2-type" evidence="7">
    <location>
        <begin position="579"/>
        <end position="606"/>
    </location>
</feature>
<dbReference type="PANTHER" id="PTHR24379:SF127">
    <property type="entry name" value="BLOODY FINGERS-RELATED"/>
    <property type="match status" value="1"/>
</dbReference>
<dbReference type="FunFam" id="3.30.160.60:FF:002343">
    <property type="entry name" value="Zinc finger protein 33A"/>
    <property type="match status" value="1"/>
</dbReference>
<dbReference type="SMART" id="SM00355">
    <property type="entry name" value="ZnF_C2H2"/>
    <property type="match status" value="16"/>
</dbReference>
<dbReference type="InterPro" id="IPR036236">
    <property type="entry name" value="Znf_C2H2_sf"/>
</dbReference>
<keyword evidence="1" id="KW-0479">Metal-binding</keyword>
<feature type="domain" description="C2H2-type" evidence="7">
    <location>
        <begin position="523"/>
        <end position="550"/>
    </location>
</feature>
<evidence type="ECO:0000256" key="2">
    <source>
        <dbReference type="ARBA" id="ARBA00022737"/>
    </source>
</evidence>
<dbReference type="Pfam" id="PF00096">
    <property type="entry name" value="zf-C2H2"/>
    <property type="match status" value="3"/>
</dbReference>